<name>A0A0D2N2D4_HYPSF</name>
<dbReference type="EMBL" id="KN817744">
    <property type="protein sequence ID" value="KJA13409.1"/>
    <property type="molecule type" value="Genomic_DNA"/>
</dbReference>
<reference evidence="3" key="1">
    <citation type="submission" date="2014-04" db="EMBL/GenBank/DDBJ databases">
        <title>Evolutionary Origins and Diversification of the Mycorrhizal Mutualists.</title>
        <authorList>
            <consortium name="DOE Joint Genome Institute"/>
            <consortium name="Mycorrhizal Genomics Consortium"/>
            <person name="Kohler A."/>
            <person name="Kuo A."/>
            <person name="Nagy L.G."/>
            <person name="Floudas D."/>
            <person name="Copeland A."/>
            <person name="Barry K.W."/>
            <person name="Cichocki N."/>
            <person name="Veneault-Fourrey C."/>
            <person name="LaButti K."/>
            <person name="Lindquist E.A."/>
            <person name="Lipzen A."/>
            <person name="Lundell T."/>
            <person name="Morin E."/>
            <person name="Murat C."/>
            <person name="Riley R."/>
            <person name="Ohm R."/>
            <person name="Sun H."/>
            <person name="Tunlid A."/>
            <person name="Henrissat B."/>
            <person name="Grigoriev I.V."/>
            <person name="Hibbett D.S."/>
            <person name="Martin F."/>
        </authorList>
    </citation>
    <scope>NUCLEOTIDE SEQUENCE [LARGE SCALE GENOMIC DNA]</scope>
    <source>
        <strain evidence="3">FD-334 SS-4</strain>
    </source>
</reference>
<keyword evidence="3" id="KW-1185">Reference proteome</keyword>
<dbReference type="AlphaFoldDB" id="A0A0D2N2D4"/>
<gene>
    <name evidence="2" type="ORF">HYPSUDRAFT_99369</name>
</gene>
<feature type="non-terminal residue" evidence="2">
    <location>
        <position position="1"/>
    </location>
</feature>
<dbReference type="InterPro" id="IPR008906">
    <property type="entry name" value="HATC_C_dom"/>
</dbReference>
<feature type="domain" description="HAT C-terminal dimerisation" evidence="1">
    <location>
        <begin position="164"/>
        <end position="206"/>
    </location>
</feature>
<evidence type="ECO:0000259" key="1">
    <source>
        <dbReference type="Pfam" id="PF05699"/>
    </source>
</evidence>
<dbReference type="OrthoDB" id="3270520at2759"/>
<proteinExistence type="predicted"/>
<dbReference type="Proteomes" id="UP000054270">
    <property type="component" value="Unassembled WGS sequence"/>
</dbReference>
<dbReference type="SUPFAM" id="SSF53098">
    <property type="entry name" value="Ribonuclease H-like"/>
    <property type="match status" value="1"/>
</dbReference>
<dbReference type="GO" id="GO:0046983">
    <property type="term" value="F:protein dimerization activity"/>
    <property type="evidence" value="ECO:0007669"/>
    <property type="project" value="InterPro"/>
</dbReference>
<dbReference type="STRING" id="945553.A0A0D2N2D4"/>
<dbReference type="OMA" id="SIEKRWH"/>
<dbReference type="Pfam" id="PF05699">
    <property type="entry name" value="Dimer_Tnp_hAT"/>
    <property type="match status" value="1"/>
</dbReference>
<evidence type="ECO:0000313" key="2">
    <source>
        <dbReference type="EMBL" id="KJA13409.1"/>
    </source>
</evidence>
<evidence type="ECO:0000313" key="3">
    <source>
        <dbReference type="Proteomes" id="UP000054270"/>
    </source>
</evidence>
<protein>
    <recommendedName>
        <fullName evidence="1">HAT C-terminal dimerisation domain-containing protein</fullName>
    </recommendedName>
</protein>
<accession>A0A0D2N2D4</accession>
<dbReference type="InterPro" id="IPR012337">
    <property type="entry name" value="RNaseH-like_sf"/>
</dbReference>
<feature type="non-terminal residue" evidence="2">
    <location>
        <position position="212"/>
    </location>
</feature>
<organism evidence="2 3">
    <name type="scientific">Hypholoma sublateritium (strain FD-334 SS-4)</name>
    <dbReference type="NCBI Taxonomy" id="945553"/>
    <lineage>
        <taxon>Eukaryota</taxon>
        <taxon>Fungi</taxon>
        <taxon>Dikarya</taxon>
        <taxon>Basidiomycota</taxon>
        <taxon>Agaricomycotina</taxon>
        <taxon>Agaricomycetes</taxon>
        <taxon>Agaricomycetidae</taxon>
        <taxon>Agaricales</taxon>
        <taxon>Agaricineae</taxon>
        <taxon>Strophariaceae</taxon>
        <taxon>Hypholoma</taxon>
    </lineage>
</organism>
<sequence>VVRHLRPLGIAANIIQAAFCRLDSVATTFGYLIWAYNNMTDEDDIPGRDAIIKSIEKRWHKTDQEVFVAAVILNPFYRLAPFGTRLNNADVSLIIVRLWQRFNKSRDVPSPDFLSQLQDYLTQRNMFSGLSLMCQIETARAEKENEAPDPLRVYDGYKFGDQDPVFVGFARHILSISANSASCERLFSSYGSILTKYRSRLLLKNLTNTAEL</sequence>